<protein>
    <submittedName>
        <fullName evidence="1">Ribonuclease P protein component</fullName>
        <ecNumber evidence="1">3.1.26.5</ecNumber>
    </submittedName>
</protein>
<reference evidence="2" key="2">
    <citation type="submission" date="2014-09" db="EMBL/GenBank/DDBJ databases">
        <authorList>
            <consortium name="NBRP consortium"/>
            <person name="Sawabe T."/>
            <person name="Meirelles P."/>
            <person name="Nakanishi M."/>
            <person name="Sayaka M."/>
            <person name="Hattori M."/>
            <person name="Ohkuma M."/>
        </authorList>
    </citation>
    <scope>NUCLEOTIDE SEQUENCE [LARGE SCALE GENOMIC DNA]</scope>
    <source>
        <strain evidence="2">JCM 19239</strain>
    </source>
</reference>
<accession>A0ABQ0JEW9</accession>
<evidence type="ECO:0000313" key="2">
    <source>
        <dbReference type="Proteomes" id="UP000029223"/>
    </source>
</evidence>
<organism evidence="1 2">
    <name type="scientific">Vibrio variabilis</name>
    <dbReference type="NCBI Taxonomy" id="990271"/>
    <lineage>
        <taxon>Bacteria</taxon>
        <taxon>Pseudomonadati</taxon>
        <taxon>Pseudomonadota</taxon>
        <taxon>Gammaproteobacteria</taxon>
        <taxon>Vibrionales</taxon>
        <taxon>Vibrionaceae</taxon>
        <taxon>Vibrio</taxon>
    </lineage>
</organism>
<dbReference type="GO" id="GO:0004526">
    <property type="term" value="F:ribonuclease P activity"/>
    <property type="evidence" value="ECO:0007669"/>
    <property type="project" value="UniProtKB-EC"/>
</dbReference>
<dbReference type="Proteomes" id="UP000029223">
    <property type="component" value="Unassembled WGS sequence"/>
</dbReference>
<dbReference type="EC" id="3.1.26.5" evidence="1"/>
<comment type="caution">
    <text evidence="1">The sequence shown here is derived from an EMBL/GenBank/DDBJ whole genome shotgun (WGS) entry which is preliminary data.</text>
</comment>
<dbReference type="EMBL" id="BBMS01000028">
    <property type="protein sequence ID" value="GAL27309.1"/>
    <property type="molecule type" value="Genomic_DNA"/>
</dbReference>
<name>A0ABQ0JEW9_9VIBR</name>
<sequence length="37" mass="4161">MLTPEHYQNVFKQAHRAGSPISPSLPAKTRYHTLVLA</sequence>
<evidence type="ECO:0000313" key="1">
    <source>
        <dbReference type="EMBL" id="GAL27309.1"/>
    </source>
</evidence>
<proteinExistence type="predicted"/>
<keyword evidence="2" id="KW-1185">Reference proteome</keyword>
<gene>
    <name evidence="1" type="ORF">JCM19239_6622</name>
</gene>
<keyword evidence="1" id="KW-0378">Hydrolase</keyword>
<reference evidence="2" key="1">
    <citation type="submission" date="2014-09" db="EMBL/GenBank/DDBJ databases">
        <title>Vibrio variabilis JCM 19239. (C206) whole genome shotgun sequence.</title>
        <authorList>
            <person name="Sawabe T."/>
            <person name="Meirelles P."/>
            <person name="Nakanishi M."/>
            <person name="Sayaka M."/>
            <person name="Hattori M."/>
            <person name="Ohkuma M."/>
        </authorList>
    </citation>
    <scope>NUCLEOTIDE SEQUENCE [LARGE SCALE GENOMIC DNA]</scope>
    <source>
        <strain evidence="2">JCM 19239</strain>
    </source>
</reference>